<dbReference type="AlphaFoldDB" id="A0A9D4UI03"/>
<sequence length="99" mass="10853">MAIAARNAMSERRVTALLLLMLAVPYMMTIMSVRVEAARPGITDIDAKLVDHVRKALARPDYICADECTQRLEGQQEFVLDDTSSPKSPPMQAAAGHPN</sequence>
<gene>
    <name evidence="2" type="ORF">GOP47_0016535</name>
</gene>
<protein>
    <submittedName>
        <fullName evidence="2">Uncharacterized protein</fullName>
    </submittedName>
</protein>
<reference evidence="2" key="1">
    <citation type="submission" date="2021-01" db="EMBL/GenBank/DDBJ databases">
        <title>Adiantum capillus-veneris genome.</title>
        <authorList>
            <person name="Fang Y."/>
            <person name="Liao Q."/>
        </authorList>
    </citation>
    <scope>NUCLEOTIDE SEQUENCE</scope>
    <source>
        <strain evidence="2">H3</strain>
        <tissue evidence="2">Leaf</tissue>
    </source>
</reference>
<evidence type="ECO:0000256" key="1">
    <source>
        <dbReference type="SAM" id="MobiDB-lite"/>
    </source>
</evidence>
<name>A0A9D4UI03_ADICA</name>
<dbReference type="Proteomes" id="UP000886520">
    <property type="component" value="Chromosome 16"/>
</dbReference>
<evidence type="ECO:0000313" key="2">
    <source>
        <dbReference type="EMBL" id="KAI5068190.1"/>
    </source>
</evidence>
<proteinExistence type="predicted"/>
<organism evidence="2 3">
    <name type="scientific">Adiantum capillus-veneris</name>
    <name type="common">Maidenhair fern</name>
    <dbReference type="NCBI Taxonomy" id="13818"/>
    <lineage>
        <taxon>Eukaryota</taxon>
        <taxon>Viridiplantae</taxon>
        <taxon>Streptophyta</taxon>
        <taxon>Embryophyta</taxon>
        <taxon>Tracheophyta</taxon>
        <taxon>Polypodiopsida</taxon>
        <taxon>Polypodiidae</taxon>
        <taxon>Polypodiales</taxon>
        <taxon>Pteridineae</taxon>
        <taxon>Pteridaceae</taxon>
        <taxon>Vittarioideae</taxon>
        <taxon>Adiantum</taxon>
    </lineage>
</organism>
<feature type="region of interest" description="Disordered" evidence="1">
    <location>
        <begin position="77"/>
        <end position="99"/>
    </location>
</feature>
<dbReference type="EMBL" id="JABFUD020000016">
    <property type="protein sequence ID" value="KAI5068190.1"/>
    <property type="molecule type" value="Genomic_DNA"/>
</dbReference>
<accession>A0A9D4UI03</accession>
<comment type="caution">
    <text evidence="2">The sequence shown here is derived from an EMBL/GenBank/DDBJ whole genome shotgun (WGS) entry which is preliminary data.</text>
</comment>
<evidence type="ECO:0000313" key="3">
    <source>
        <dbReference type="Proteomes" id="UP000886520"/>
    </source>
</evidence>
<keyword evidence="3" id="KW-1185">Reference proteome</keyword>